<evidence type="ECO:0000313" key="3">
    <source>
        <dbReference type="Proteomes" id="UP000177943"/>
    </source>
</evidence>
<accession>A0A1G2MP49</accession>
<dbReference type="AlphaFoldDB" id="A0A1G2MP49"/>
<sequence length="64" mass="7323">MTKKIQQKHSVFWKHGKHKGGQHTAMVLDRRASELQKKREALKPKMYGSPIEAVRAAAKRIGRS</sequence>
<comment type="caution">
    <text evidence="2">The sequence shown here is derived from an EMBL/GenBank/DDBJ whole genome shotgun (WGS) entry which is preliminary data.</text>
</comment>
<protein>
    <submittedName>
        <fullName evidence="2">Uncharacterized protein</fullName>
    </submittedName>
</protein>
<feature type="compositionally biased region" description="Basic residues" evidence="1">
    <location>
        <begin position="1"/>
        <end position="21"/>
    </location>
</feature>
<reference evidence="2 3" key="1">
    <citation type="journal article" date="2016" name="Nat. Commun.">
        <title>Thousands of microbial genomes shed light on interconnected biogeochemical processes in an aquifer system.</title>
        <authorList>
            <person name="Anantharaman K."/>
            <person name="Brown C.T."/>
            <person name="Hug L.A."/>
            <person name="Sharon I."/>
            <person name="Castelle C.J."/>
            <person name="Probst A.J."/>
            <person name="Thomas B.C."/>
            <person name="Singh A."/>
            <person name="Wilkins M.J."/>
            <person name="Karaoz U."/>
            <person name="Brodie E.L."/>
            <person name="Williams K.H."/>
            <person name="Hubbard S.S."/>
            <person name="Banfield J.F."/>
        </authorList>
    </citation>
    <scope>NUCLEOTIDE SEQUENCE [LARGE SCALE GENOMIC DNA]</scope>
</reference>
<name>A0A1G2MP49_9BACT</name>
<dbReference type="EMBL" id="MHRP01000048">
    <property type="protein sequence ID" value="OHA25675.1"/>
    <property type="molecule type" value="Genomic_DNA"/>
</dbReference>
<evidence type="ECO:0000313" key="2">
    <source>
        <dbReference type="EMBL" id="OHA25675.1"/>
    </source>
</evidence>
<organism evidence="2 3">
    <name type="scientific">Candidatus Taylorbacteria bacterium RIFCSPHIGHO2_02_FULL_45_35</name>
    <dbReference type="NCBI Taxonomy" id="1802311"/>
    <lineage>
        <taxon>Bacteria</taxon>
        <taxon>Candidatus Tayloriibacteriota</taxon>
    </lineage>
</organism>
<proteinExistence type="predicted"/>
<gene>
    <name evidence="2" type="ORF">A3D56_04090</name>
</gene>
<evidence type="ECO:0000256" key="1">
    <source>
        <dbReference type="SAM" id="MobiDB-lite"/>
    </source>
</evidence>
<dbReference type="Proteomes" id="UP000177943">
    <property type="component" value="Unassembled WGS sequence"/>
</dbReference>
<feature type="region of interest" description="Disordered" evidence="1">
    <location>
        <begin position="1"/>
        <end position="24"/>
    </location>
</feature>